<evidence type="ECO:0000256" key="1">
    <source>
        <dbReference type="ARBA" id="ARBA00022553"/>
    </source>
</evidence>
<dbReference type="Gene3D" id="3.40.50.2300">
    <property type="match status" value="1"/>
</dbReference>
<feature type="domain" description="OmpR/PhoB-type" evidence="10">
    <location>
        <begin position="172"/>
        <end position="267"/>
    </location>
</feature>
<feature type="modified residue" description="4-aspartylphosphate" evidence="6">
    <location>
        <position position="96"/>
    </location>
</feature>
<dbReference type="SUPFAM" id="SSF46894">
    <property type="entry name" value="C-terminal effector domain of the bipartite response regulators"/>
    <property type="match status" value="1"/>
</dbReference>
<dbReference type="PANTHER" id="PTHR48111">
    <property type="entry name" value="REGULATOR OF RPOS"/>
    <property type="match status" value="1"/>
</dbReference>
<reference evidence="11" key="1">
    <citation type="submission" date="2018-11" db="EMBL/GenBank/DDBJ databases">
        <authorList>
            <person name="Mo J."/>
        </authorList>
    </citation>
    <scope>NUCLEOTIDE SEQUENCE</scope>
    <source>
        <strain evidence="11">NTK97</strain>
    </source>
</reference>
<dbReference type="Pfam" id="PF00072">
    <property type="entry name" value="Response_reg"/>
    <property type="match status" value="1"/>
</dbReference>
<name>A0A513TZN3_STRGR</name>
<accession>A0A513TZN3</accession>
<dbReference type="GO" id="GO:0006355">
    <property type="term" value="P:regulation of DNA-templated transcription"/>
    <property type="evidence" value="ECO:0007669"/>
    <property type="project" value="InterPro"/>
</dbReference>
<evidence type="ECO:0000313" key="11">
    <source>
        <dbReference type="EMBL" id="QDG00829.1"/>
    </source>
</evidence>
<evidence type="ECO:0000256" key="4">
    <source>
        <dbReference type="ARBA" id="ARBA00023163"/>
    </source>
</evidence>
<evidence type="ECO:0000256" key="2">
    <source>
        <dbReference type="ARBA" id="ARBA00023015"/>
    </source>
</evidence>
<protein>
    <recommendedName>
        <fullName evidence="5">Sensory transduction protein RegX3</fullName>
    </recommendedName>
</protein>
<evidence type="ECO:0000259" key="10">
    <source>
        <dbReference type="PROSITE" id="PS51755"/>
    </source>
</evidence>
<dbReference type="Gene3D" id="1.10.10.10">
    <property type="entry name" value="Winged helix-like DNA-binding domain superfamily/Winged helix DNA-binding domain"/>
    <property type="match status" value="1"/>
</dbReference>
<dbReference type="InterPro" id="IPR001789">
    <property type="entry name" value="Sig_transdc_resp-reg_receiver"/>
</dbReference>
<dbReference type="CDD" id="cd00383">
    <property type="entry name" value="trans_reg_C"/>
    <property type="match status" value="1"/>
</dbReference>
<dbReference type="AlphaFoldDB" id="A0A513TZN3"/>
<dbReference type="SUPFAM" id="SSF52172">
    <property type="entry name" value="CheY-like"/>
    <property type="match status" value="1"/>
</dbReference>
<dbReference type="InterPro" id="IPR016032">
    <property type="entry name" value="Sig_transdc_resp-reg_C-effctor"/>
</dbReference>
<evidence type="ECO:0000256" key="8">
    <source>
        <dbReference type="SAM" id="MobiDB-lite"/>
    </source>
</evidence>
<dbReference type="InterPro" id="IPR001867">
    <property type="entry name" value="OmpR/PhoB-type_DNA-bd"/>
</dbReference>
<dbReference type="EMBL" id="MK240316">
    <property type="protein sequence ID" value="QDG00829.1"/>
    <property type="molecule type" value="Genomic_DNA"/>
</dbReference>
<dbReference type="GO" id="GO:0000156">
    <property type="term" value="F:phosphorelay response regulator activity"/>
    <property type="evidence" value="ECO:0007669"/>
    <property type="project" value="TreeGrafter"/>
</dbReference>
<evidence type="ECO:0000256" key="3">
    <source>
        <dbReference type="ARBA" id="ARBA00023125"/>
    </source>
</evidence>
<dbReference type="PROSITE" id="PS51755">
    <property type="entry name" value="OMPR_PHOB"/>
    <property type="match status" value="1"/>
</dbReference>
<evidence type="ECO:0000256" key="7">
    <source>
        <dbReference type="PROSITE-ProRule" id="PRU01091"/>
    </source>
</evidence>
<keyword evidence="3 7" id="KW-0238">DNA-binding</keyword>
<feature type="domain" description="Response regulatory" evidence="9">
    <location>
        <begin position="49"/>
        <end position="160"/>
    </location>
</feature>
<dbReference type="Gene3D" id="6.10.250.690">
    <property type="match status" value="1"/>
</dbReference>
<dbReference type="GO" id="GO:0000976">
    <property type="term" value="F:transcription cis-regulatory region binding"/>
    <property type="evidence" value="ECO:0007669"/>
    <property type="project" value="TreeGrafter"/>
</dbReference>
<dbReference type="PANTHER" id="PTHR48111:SF72">
    <property type="entry name" value="SENSORY TRANSDUCTION PROTEIN REGX3"/>
    <property type="match status" value="1"/>
</dbReference>
<feature type="region of interest" description="Disordered" evidence="8">
    <location>
        <begin position="1"/>
        <end position="43"/>
    </location>
</feature>
<evidence type="ECO:0000256" key="6">
    <source>
        <dbReference type="PROSITE-ProRule" id="PRU00169"/>
    </source>
</evidence>
<organism evidence="11">
    <name type="scientific">Streptomyces griseus</name>
    <dbReference type="NCBI Taxonomy" id="1911"/>
    <lineage>
        <taxon>Bacteria</taxon>
        <taxon>Bacillati</taxon>
        <taxon>Actinomycetota</taxon>
        <taxon>Actinomycetes</taxon>
        <taxon>Kitasatosporales</taxon>
        <taxon>Streptomycetaceae</taxon>
        <taxon>Streptomyces</taxon>
    </lineage>
</organism>
<keyword evidence="4" id="KW-0804">Transcription</keyword>
<keyword evidence="1 6" id="KW-0597">Phosphoprotein</keyword>
<evidence type="ECO:0000256" key="5">
    <source>
        <dbReference type="ARBA" id="ARBA00041201"/>
    </source>
</evidence>
<dbReference type="SMART" id="SM00448">
    <property type="entry name" value="REC"/>
    <property type="match status" value="1"/>
</dbReference>
<dbReference type="InterPro" id="IPR011006">
    <property type="entry name" value="CheY-like_superfamily"/>
</dbReference>
<sequence>MKRQFTDLREPRPAKRPHGGSCGEALPDPAHTPQTEAEAVRATGREPLSVLVVEGDERAAECLVVGLRRHGYHAQSVGTGAKALRVHSHADLVLLDLDLPDLDGLEVCRSIRAACDTPVIAVTARDTELDRVLGLQAGSDDYMIKPYGFRELMARMEAVMRRVRSHHSSAEEQVVEHGPLRIYAGIREIRLDGRLITATRKEFDLLHLLASRPEYVFSRKELMVQVWDDAWSRSGRTIDTHVSNLRSKLGSCSWIVTLRGVGFRFGHP</sequence>
<dbReference type="GO" id="GO:0005829">
    <property type="term" value="C:cytosol"/>
    <property type="evidence" value="ECO:0007669"/>
    <property type="project" value="TreeGrafter"/>
</dbReference>
<dbReference type="InterPro" id="IPR036388">
    <property type="entry name" value="WH-like_DNA-bd_sf"/>
</dbReference>
<dbReference type="Pfam" id="PF00486">
    <property type="entry name" value="Trans_reg_C"/>
    <property type="match status" value="1"/>
</dbReference>
<feature type="compositionally biased region" description="Basic and acidic residues" evidence="8">
    <location>
        <begin position="1"/>
        <end position="13"/>
    </location>
</feature>
<proteinExistence type="predicted"/>
<dbReference type="GO" id="GO:0032993">
    <property type="term" value="C:protein-DNA complex"/>
    <property type="evidence" value="ECO:0007669"/>
    <property type="project" value="TreeGrafter"/>
</dbReference>
<evidence type="ECO:0000259" key="9">
    <source>
        <dbReference type="PROSITE" id="PS50110"/>
    </source>
</evidence>
<keyword evidence="2" id="KW-0805">Transcription regulation</keyword>
<dbReference type="SMART" id="SM00862">
    <property type="entry name" value="Trans_reg_C"/>
    <property type="match status" value="1"/>
</dbReference>
<dbReference type="InterPro" id="IPR039420">
    <property type="entry name" value="WalR-like"/>
</dbReference>
<feature type="DNA-binding region" description="OmpR/PhoB-type" evidence="7">
    <location>
        <begin position="172"/>
        <end position="267"/>
    </location>
</feature>
<dbReference type="PROSITE" id="PS50110">
    <property type="entry name" value="RESPONSE_REGULATORY"/>
    <property type="match status" value="1"/>
</dbReference>